<dbReference type="Gene3D" id="2.40.50.40">
    <property type="match status" value="1"/>
</dbReference>
<comment type="caution">
    <text evidence="2">The sequence shown here is derived from an EMBL/GenBank/DDBJ whole genome shotgun (WGS) entry which is preliminary data.</text>
</comment>
<accession>A0A1R3KEH9</accession>
<dbReference type="EMBL" id="AWUE01013966">
    <property type="protein sequence ID" value="OMP05491.1"/>
    <property type="molecule type" value="Genomic_DNA"/>
</dbReference>
<dbReference type="InterPro" id="IPR000953">
    <property type="entry name" value="Chromo/chromo_shadow_dom"/>
</dbReference>
<dbReference type="Pfam" id="PF00385">
    <property type="entry name" value="Chromo"/>
    <property type="match status" value="1"/>
</dbReference>
<name>A0A1R3KEH9_9ROSI</name>
<dbReference type="AlphaFoldDB" id="A0A1R3KEH9"/>
<organism evidence="2 3">
    <name type="scientific">Corchorus olitorius</name>
    <dbReference type="NCBI Taxonomy" id="93759"/>
    <lineage>
        <taxon>Eukaryota</taxon>
        <taxon>Viridiplantae</taxon>
        <taxon>Streptophyta</taxon>
        <taxon>Embryophyta</taxon>
        <taxon>Tracheophyta</taxon>
        <taxon>Spermatophyta</taxon>
        <taxon>Magnoliopsida</taxon>
        <taxon>eudicotyledons</taxon>
        <taxon>Gunneridae</taxon>
        <taxon>Pentapetalae</taxon>
        <taxon>rosids</taxon>
        <taxon>malvids</taxon>
        <taxon>Malvales</taxon>
        <taxon>Malvaceae</taxon>
        <taxon>Grewioideae</taxon>
        <taxon>Apeibeae</taxon>
        <taxon>Corchorus</taxon>
    </lineage>
</organism>
<evidence type="ECO:0000313" key="3">
    <source>
        <dbReference type="Proteomes" id="UP000187203"/>
    </source>
</evidence>
<dbReference type="SMART" id="SM00298">
    <property type="entry name" value="CHROMO"/>
    <property type="match status" value="1"/>
</dbReference>
<dbReference type="SUPFAM" id="SSF54160">
    <property type="entry name" value="Chromo domain-like"/>
    <property type="match status" value="1"/>
</dbReference>
<dbReference type="OrthoDB" id="1918685at2759"/>
<protein>
    <recommendedName>
        <fullName evidence="1">Chromo domain-containing protein</fullName>
    </recommendedName>
</protein>
<dbReference type="PROSITE" id="PS50013">
    <property type="entry name" value="CHROMO_2"/>
    <property type="match status" value="1"/>
</dbReference>
<dbReference type="InterPro" id="IPR016197">
    <property type="entry name" value="Chromo-like_dom_sf"/>
</dbReference>
<evidence type="ECO:0000313" key="2">
    <source>
        <dbReference type="EMBL" id="OMP05491.1"/>
    </source>
</evidence>
<reference evidence="3" key="1">
    <citation type="submission" date="2013-09" db="EMBL/GenBank/DDBJ databases">
        <title>Corchorus olitorius genome sequencing.</title>
        <authorList>
            <person name="Alam M."/>
            <person name="Haque M.S."/>
            <person name="Islam M.S."/>
            <person name="Emdad E.M."/>
            <person name="Islam M.M."/>
            <person name="Ahmed B."/>
            <person name="Halim A."/>
            <person name="Hossen Q.M.M."/>
            <person name="Hossain M.Z."/>
            <person name="Ahmed R."/>
            <person name="Khan M.M."/>
            <person name="Islam R."/>
            <person name="Rashid M.M."/>
            <person name="Khan S.A."/>
            <person name="Rahman M.S."/>
            <person name="Alam M."/>
            <person name="Yahiya A.S."/>
            <person name="Khan M.S."/>
            <person name="Azam M.S."/>
            <person name="Haque T."/>
            <person name="Lashkar M.Z.H."/>
            <person name="Akhand A.I."/>
            <person name="Morshed G."/>
            <person name="Roy S."/>
            <person name="Uddin K.S."/>
            <person name="Rabeya T."/>
            <person name="Hossain A.S."/>
            <person name="Chowdhury A."/>
            <person name="Snigdha A.R."/>
            <person name="Mortoza M.S."/>
            <person name="Matin S.A."/>
            <person name="Hoque S.M.E."/>
            <person name="Islam M.K."/>
            <person name="Roy D.K."/>
            <person name="Haider R."/>
            <person name="Moosa M.M."/>
            <person name="Elias S.M."/>
            <person name="Hasan A.M."/>
            <person name="Jahan S."/>
            <person name="Shafiuddin M."/>
            <person name="Mahmood N."/>
            <person name="Shommy N.S."/>
        </authorList>
    </citation>
    <scope>NUCLEOTIDE SEQUENCE [LARGE SCALE GENOMIC DNA]</scope>
    <source>
        <strain evidence="3">cv. O-4</strain>
    </source>
</reference>
<feature type="domain" description="Chromo" evidence="1">
    <location>
        <begin position="19"/>
        <end position="81"/>
    </location>
</feature>
<keyword evidence="3" id="KW-1185">Reference proteome</keyword>
<gene>
    <name evidence="2" type="ORF">COLO4_08815</name>
</gene>
<proteinExistence type="predicted"/>
<dbReference type="Proteomes" id="UP000187203">
    <property type="component" value="Unassembled WGS sequence"/>
</dbReference>
<sequence length="81" mass="9380">MSRSKATRTAISMKLPSQRRVEEILADRTSIVRRKPTHEYLVKWQGLGSEEVSWERALDLQAFQQKIEEFIATKSTRSSTV</sequence>
<evidence type="ECO:0000259" key="1">
    <source>
        <dbReference type="PROSITE" id="PS50013"/>
    </source>
</evidence>
<dbReference type="InterPro" id="IPR023780">
    <property type="entry name" value="Chromo_domain"/>
</dbReference>